<dbReference type="PANTHER" id="PTHR34384:SF5">
    <property type="entry name" value="L-2,3-DIAMINOPROPANOATE--CITRATE LIGASE"/>
    <property type="match status" value="1"/>
</dbReference>
<dbReference type="EMBL" id="JAACJP010000045">
    <property type="protein sequence ID" value="KAF5371850.1"/>
    <property type="molecule type" value="Genomic_DNA"/>
</dbReference>
<gene>
    <name evidence="4" type="ORF">D9615_009541</name>
</gene>
<dbReference type="Pfam" id="PF06276">
    <property type="entry name" value="FhuF"/>
    <property type="match status" value="1"/>
</dbReference>
<feature type="domain" description="Aerobactin siderophore biosynthesis IucA/IucC N-terminal" evidence="2">
    <location>
        <begin position="204"/>
        <end position="416"/>
    </location>
</feature>
<evidence type="ECO:0000313" key="4">
    <source>
        <dbReference type="EMBL" id="KAF5371850.1"/>
    </source>
</evidence>
<feature type="compositionally biased region" description="Pro residues" evidence="1">
    <location>
        <begin position="751"/>
        <end position="764"/>
    </location>
</feature>
<feature type="compositionally biased region" description="Low complexity" evidence="1">
    <location>
        <begin position="874"/>
        <end position="888"/>
    </location>
</feature>
<evidence type="ECO:0000259" key="3">
    <source>
        <dbReference type="Pfam" id="PF06276"/>
    </source>
</evidence>
<dbReference type="InterPro" id="IPR035892">
    <property type="entry name" value="C2_domain_sf"/>
</dbReference>
<sequence length="975" mass="106933">MSSGSGLPPSQHASFAVISRLISCLVTEQLLRGIYLPIANAPHSTGVLVVLSTHLISEKPIISRSLRPNDIFAIVPLRHPPVFAPVIGQTSEYKHGRPVGLVDPLDMRPDIFELSETLADSPERDDFQNAILSSFVPPPWELGRFTTLKEVTDPVQLWKKFVDGVVIQDALRLAIEKEIQSSYEYQLVAYRNPPQCPSLTSAPIEWEQSLVAGHPTHPMHRARMLPLSVSNYDWYHPRIRFVRVQRANIKLLGPFEKEITKLAITAAERSGQLFRDDPSSIVMPVHELQIPNVVAKFPDVKVLHPDINVQALAQSSIRTVVIPELPGVALKLAVGVKISSSLRTISHFTADFGPRFSTDIVPKLVIDPRILSISCEPASAVYNTADPDLAKHFTAIIREEAEPQEGEALIVSAALLEMDHAGLSDGVSAVERIFKLDTYEKRATFLDRYIKLACEALLPPLIHNGVAFEAHAQNVLARFDITTGEPTGFIIRDLGGLRIHPETLRESTGVDFQFLPGHCVVTASLEETYPKFYHTFVHNHVQRLIRILGMHSGQHPEWDAEIRFPVMKSSQDKFRKLEVACFAKESRSDDILGRGTVDITETLKTGEFDEWVSLNVDGVVRGDLYLEMTFFSNAALPTTSLAPPSSTLSRHPSKLAPSERLSRPLHAPAPSAVLHNLLSDDTRKDQGQRSQVHGADSLYLAPSPPSSRSSSVTSIRRVDSPLPPLPEGEARAETAPLPSTLLPGGGRPRPPRNPTPYASPPAPQLPSTLRPGPGKRVASHSITPPPHAAHARHSSASPPRGQYFATPSSPTYRPIAMDSYAQYPGPVPSTSPAPNPTHYIPPPAVTPQLWVSEGTAAGPLSFPIPTVAPVQDGTSTSYQSYAASSYTTPKPSHQPAVASDLPDPYLQARYQTPLPLPPGSTSPPRGRQGLMTPRENPDQARIEALRQIEDEAARRKEQEEKDLALAMQLDRELNL</sequence>
<proteinExistence type="predicted"/>
<dbReference type="Proteomes" id="UP000565441">
    <property type="component" value="Unassembled WGS sequence"/>
</dbReference>
<dbReference type="InterPro" id="IPR007310">
    <property type="entry name" value="Aerobactin_biosyn_IucA/IucC_N"/>
</dbReference>
<organism evidence="4 5">
    <name type="scientific">Tricholomella constricta</name>
    <dbReference type="NCBI Taxonomy" id="117010"/>
    <lineage>
        <taxon>Eukaryota</taxon>
        <taxon>Fungi</taxon>
        <taxon>Dikarya</taxon>
        <taxon>Basidiomycota</taxon>
        <taxon>Agaricomycotina</taxon>
        <taxon>Agaricomycetes</taxon>
        <taxon>Agaricomycetidae</taxon>
        <taxon>Agaricales</taxon>
        <taxon>Tricholomatineae</taxon>
        <taxon>Lyophyllaceae</taxon>
        <taxon>Tricholomella</taxon>
    </lineage>
</organism>
<dbReference type="OrthoDB" id="2117718at2759"/>
<evidence type="ECO:0000259" key="2">
    <source>
        <dbReference type="Pfam" id="PF04183"/>
    </source>
</evidence>
<protein>
    <submittedName>
        <fullName evidence="4">Uncharacterized protein</fullName>
    </submittedName>
</protein>
<dbReference type="PANTHER" id="PTHR34384">
    <property type="entry name" value="L-2,3-DIAMINOPROPANOATE--CITRATE LIGASE"/>
    <property type="match status" value="1"/>
</dbReference>
<dbReference type="SUPFAM" id="SSF49562">
    <property type="entry name" value="C2 domain (Calcium/lipid-binding domain, CaLB)"/>
    <property type="match status" value="1"/>
</dbReference>
<dbReference type="GO" id="GO:0019290">
    <property type="term" value="P:siderophore biosynthetic process"/>
    <property type="evidence" value="ECO:0007669"/>
    <property type="project" value="InterPro"/>
</dbReference>
<accession>A0A8H5GW08</accession>
<evidence type="ECO:0000313" key="5">
    <source>
        <dbReference type="Proteomes" id="UP000565441"/>
    </source>
</evidence>
<dbReference type="GO" id="GO:0016881">
    <property type="term" value="F:acid-amino acid ligase activity"/>
    <property type="evidence" value="ECO:0007669"/>
    <property type="project" value="UniProtKB-ARBA"/>
</dbReference>
<keyword evidence="5" id="KW-1185">Reference proteome</keyword>
<feature type="region of interest" description="Disordered" evidence="1">
    <location>
        <begin position="683"/>
        <end position="840"/>
    </location>
</feature>
<dbReference type="Gene3D" id="1.10.510.40">
    <property type="match status" value="1"/>
</dbReference>
<feature type="compositionally biased region" description="Pro residues" evidence="1">
    <location>
        <begin position="825"/>
        <end position="840"/>
    </location>
</feature>
<feature type="region of interest" description="Disordered" evidence="1">
    <location>
        <begin position="641"/>
        <end position="666"/>
    </location>
</feature>
<dbReference type="InterPro" id="IPR037455">
    <property type="entry name" value="LucA/IucC-like"/>
</dbReference>
<name>A0A8H5GW08_9AGAR</name>
<dbReference type="InterPro" id="IPR022770">
    <property type="entry name" value="IucA/IucC-like_C"/>
</dbReference>
<feature type="domain" description="Aerobactin siderophore biosynthesis IucA/IucC-like C-terminal" evidence="3">
    <location>
        <begin position="444"/>
        <end position="553"/>
    </location>
</feature>
<comment type="caution">
    <text evidence="4">The sequence shown here is derived from an EMBL/GenBank/DDBJ whole genome shotgun (WGS) entry which is preliminary data.</text>
</comment>
<feature type="compositionally biased region" description="Low complexity" evidence="1">
    <location>
        <begin position="706"/>
        <end position="715"/>
    </location>
</feature>
<dbReference type="AlphaFoldDB" id="A0A8H5GW08"/>
<reference evidence="4 5" key="1">
    <citation type="journal article" date="2020" name="ISME J.">
        <title>Uncovering the hidden diversity of litter-decomposition mechanisms in mushroom-forming fungi.</title>
        <authorList>
            <person name="Floudas D."/>
            <person name="Bentzer J."/>
            <person name="Ahren D."/>
            <person name="Johansson T."/>
            <person name="Persson P."/>
            <person name="Tunlid A."/>
        </authorList>
    </citation>
    <scope>NUCLEOTIDE SEQUENCE [LARGE SCALE GENOMIC DNA]</scope>
    <source>
        <strain evidence="4 5">CBS 661.87</strain>
    </source>
</reference>
<dbReference type="Pfam" id="PF04183">
    <property type="entry name" value="IucA_IucC"/>
    <property type="match status" value="1"/>
</dbReference>
<evidence type="ECO:0000256" key="1">
    <source>
        <dbReference type="SAM" id="MobiDB-lite"/>
    </source>
</evidence>
<feature type="region of interest" description="Disordered" evidence="1">
    <location>
        <begin position="860"/>
        <end position="940"/>
    </location>
</feature>